<proteinExistence type="predicted"/>
<name>A0A0K2UW22_LEPSM</name>
<protein>
    <submittedName>
        <fullName evidence="1">Uncharacterized protein</fullName>
    </submittedName>
</protein>
<dbReference type="EMBL" id="HACA01025073">
    <property type="protein sequence ID" value="CDW42434.1"/>
    <property type="molecule type" value="Transcribed_RNA"/>
</dbReference>
<accession>A0A0K2UW22</accession>
<sequence length="61" mass="6821">MIEMELLLDTCILLHSASLNKSCAFDAFWKANFPTLSSEFFLAFVPRSPTALTSSIYIEST</sequence>
<organism evidence="1">
    <name type="scientific">Lepeophtheirus salmonis</name>
    <name type="common">Salmon louse</name>
    <name type="synonym">Caligus salmonis</name>
    <dbReference type="NCBI Taxonomy" id="72036"/>
    <lineage>
        <taxon>Eukaryota</taxon>
        <taxon>Metazoa</taxon>
        <taxon>Ecdysozoa</taxon>
        <taxon>Arthropoda</taxon>
        <taxon>Crustacea</taxon>
        <taxon>Multicrustacea</taxon>
        <taxon>Hexanauplia</taxon>
        <taxon>Copepoda</taxon>
        <taxon>Siphonostomatoida</taxon>
        <taxon>Caligidae</taxon>
        <taxon>Lepeophtheirus</taxon>
    </lineage>
</organism>
<evidence type="ECO:0000313" key="1">
    <source>
        <dbReference type="EMBL" id="CDW42434.1"/>
    </source>
</evidence>
<reference evidence="1" key="1">
    <citation type="submission" date="2014-05" db="EMBL/GenBank/DDBJ databases">
        <authorList>
            <person name="Chronopoulou M."/>
        </authorList>
    </citation>
    <scope>NUCLEOTIDE SEQUENCE</scope>
    <source>
        <tissue evidence="1">Whole organism</tissue>
    </source>
</reference>
<dbReference type="AlphaFoldDB" id="A0A0K2UW22"/>